<keyword evidence="6 12" id="KW-0472">Membrane</keyword>
<evidence type="ECO:0000313" key="15">
    <source>
        <dbReference type="Proteomes" id="UP000433788"/>
    </source>
</evidence>
<dbReference type="PANTHER" id="PTHR47529:SF1">
    <property type="entry name" value="PERIPLASMIC CHAPERONE PPID"/>
    <property type="match status" value="1"/>
</dbReference>
<dbReference type="InterPro" id="IPR027304">
    <property type="entry name" value="Trigger_fact/SurA_dom_sf"/>
</dbReference>
<dbReference type="InterPro" id="IPR052029">
    <property type="entry name" value="PpiD_chaperone"/>
</dbReference>
<comment type="caution">
    <text evidence="14">The sequence shown here is derived from an EMBL/GenBank/DDBJ whole genome shotgun (WGS) entry which is preliminary data.</text>
</comment>
<dbReference type="Pfam" id="PF00639">
    <property type="entry name" value="Rotamase"/>
    <property type="match status" value="1"/>
</dbReference>
<dbReference type="SUPFAM" id="SSF54534">
    <property type="entry name" value="FKBP-like"/>
    <property type="match status" value="1"/>
</dbReference>
<organism evidence="14 15">
    <name type="scientific">Spiribacter salilacus</name>
    <dbReference type="NCBI Taxonomy" id="2664894"/>
    <lineage>
        <taxon>Bacteria</taxon>
        <taxon>Pseudomonadati</taxon>
        <taxon>Pseudomonadota</taxon>
        <taxon>Gammaproteobacteria</taxon>
        <taxon>Chromatiales</taxon>
        <taxon>Ectothiorhodospiraceae</taxon>
        <taxon>Spiribacter</taxon>
    </lineage>
</organism>
<evidence type="ECO:0000256" key="6">
    <source>
        <dbReference type="ARBA" id="ARBA00023136"/>
    </source>
</evidence>
<proteinExistence type="inferred from homology"/>
<evidence type="ECO:0000256" key="9">
    <source>
        <dbReference type="ARBA" id="ARBA00040743"/>
    </source>
</evidence>
<dbReference type="InterPro" id="IPR023058">
    <property type="entry name" value="PPIase_PpiC_CS"/>
</dbReference>
<feature type="transmembrane region" description="Helical" evidence="12">
    <location>
        <begin position="12"/>
        <end position="34"/>
    </location>
</feature>
<comment type="subcellular location">
    <subcellularLocation>
        <location evidence="1">Cell inner membrane</location>
        <topology evidence="1">Single-pass type II membrane protein</topology>
        <orientation evidence="1">Periplasmic side</orientation>
    </subcellularLocation>
</comment>
<evidence type="ECO:0000256" key="10">
    <source>
        <dbReference type="ARBA" id="ARBA00042775"/>
    </source>
</evidence>
<feature type="domain" description="PpiC" evidence="13">
    <location>
        <begin position="265"/>
        <end position="355"/>
    </location>
</feature>
<keyword evidence="5 12" id="KW-1133">Transmembrane helix</keyword>
<keyword evidence="15" id="KW-1185">Reference proteome</keyword>
<dbReference type="InterPro" id="IPR000297">
    <property type="entry name" value="PPIase_PpiC"/>
</dbReference>
<keyword evidence="11" id="KW-0413">Isomerase</keyword>
<dbReference type="RefSeq" id="WP_153718588.1">
    <property type="nucleotide sequence ID" value="NZ_WJPP01000001.1"/>
</dbReference>
<dbReference type="PANTHER" id="PTHR47529">
    <property type="entry name" value="PEPTIDYL-PROLYL CIS-TRANS ISOMERASE D"/>
    <property type="match status" value="1"/>
</dbReference>
<dbReference type="Gene3D" id="3.10.50.40">
    <property type="match status" value="1"/>
</dbReference>
<dbReference type="Gene3D" id="1.10.4030.10">
    <property type="entry name" value="Porin chaperone SurA, peptide-binding domain"/>
    <property type="match status" value="1"/>
</dbReference>
<evidence type="ECO:0000256" key="5">
    <source>
        <dbReference type="ARBA" id="ARBA00022989"/>
    </source>
</evidence>
<accession>A0A6N7QXY5</accession>
<gene>
    <name evidence="14" type="ORF">GH984_02325</name>
</gene>
<dbReference type="AlphaFoldDB" id="A0A6N7QXY5"/>
<keyword evidence="3" id="KW-0997">Cell inner membrane</keyword>
<reference evidence="14 15" key="1">
    <citation type="submission" date="2019-11" db="EMBL/GenBank/DDBJ databases">
        <authorList>
            <person name="Zhang X.Y."/>
        </authorList>
    </citation>
    <scope>NUCLEOTIDE SEQUENCE [LARGE SCALE GENOMIC DNA]</scope>
    <source>
        <strain evidence="14 15">C176</strain>
    </source>
</reference>
<evidence type="ECO:0000313" key="14">
    <source>
        <dbReference type="EMBL" id="MRH77544.1"/>
    </source>
</evidence>
<evidence type="ECO:0000256" key="4">
    <source>
        <dbReference type="ARBA" id="ARBA00022692"/>
    </source>
</evidence>
<evidence type="ECO:0000256" key="2">
    <source>
        <dbReference type="ARBA" id="ARBA00022475"/>
    </source>
</evidence>
<evidence type="ECO:0000256" key="1">
    <source>
        <dbReference type="ARBA" id="ARBA00004382"/>
    </source>
</evidence>
<keyword evidence="4 12" id="KW-0812">Transmembrane</keyword>
<evidence type="ECO:0000259" key="13">
    <source>
        <dbReference type="PROSITE" id="PS50198"/>
    </source>
</evidence>
<evidence type="ECO:0000256" key="7">
    <source>
        <dbReference type="ARBA" id="ARBA00023186"/>
    </source>
</evidence>
<evidence type="ECO:0000256" key="12">
    <source>
        <dbReference type="SAM" id="Phobius"/>
    </source>
</evidence>
<keyword evidence="11" id="KW-0697">Rotamase</keyword>
<dbReference type="Proteomes" id="UP000433788">
    <property type="component" value="Unassembled WGS sequence"/>
</dbReference>
<dbReference type="GO" id="GO:0003755">
    <property type="term" value="F:peptidyl-prolyl cis-trans isomerase activity"/>
    <property type="evidence" value="ECO:0007669"/>
    <property type="project" value="UniProtKB-KW"/>
</dbReference>
<dbReference type="Pfam" id="PF13624">
    <property type="entry name" value="SurA_N_3"/>
    <property type="match status" value="1"/>
</dbReference>
<dbReference type="InterPro" id="IPR046357">
    <property type="entry name" value="PPIase_dom_sf"/>
</dbReference>
<dbReference type="PROSITE" id="PS01096">
    <property type="entry name" value="PPIC_PPIASE_1"/>
    <property type="match status" value="1"/>
</dbReference>
<name>A0A6N7QXY5_9GAMM</name>
<dbReference type="GO" id="GO:0005886">
    <property type="term" value="C:plasma membrane"/>
    <property type="evidence" value="ECO:0007669"/>
    <property type="project" value="UniProtKB-SubCell"/>
</dbReference>
<dbReference type="PROSITE" id="PS50198">
    <property type="entry name" value="PPIC_PPIASE_2"/>
    <property type="match status" value="1"/>
</dbReference>
<evidence type="ECO:0000256" key="3">
    <source>
        <dbReference type="ARBA" id="ARBA00022519"/>
    </source>
</evidence>
<keyword evidence="2" id="KW-1003">Cell membrane</keyword>
<keyword evidence="7" id="KW-0143">Chaperone</keyword>
<dbReference type="SUPFAM" id="SSF109998">
    <property type="entry name" value="Triger factor/SurA peptide-binding domain-like"/>
    <property type="match status" value="1"/>
</dbReference>
<sequence length="627" mass="69404">MLQAIRDRTQGWIAYVIVAILVVPFALFGLYNYVGGGGAQEAASVDGEEISRQQFDQAWQQRQSELRQVLGDQFDLSQLDSTALRRDTLNELIDRQLLINFSEEYGLRVSDADVVQALRSQPLFQVDGRFSSERYRDLLAQNRLSAEAYESQLRRDLILDLVARSLGVSTFVNSRELDQVIALQWQERRIGWVEVPQSVFVDDVSLSQSQVEDYFAETAAQYQQPEQVQLEYVLLDPAELEQQVDITDEQIAARYQQMQTAAQSQSARQIRHILTETEAEITAALEALEQGDSFAQVASNLSIDRGSAGNGGALGLLQQGDVEEAFANAAWALAEGQRSQPVQTSAGWHIIEVTEIRESSLAPLDEMANEIADELAAAEADRLLFEQGNTLDTLAFENPDSLEPAANALGVSIRTTDWVSRNEDGDGFVSEPAVLSAAFSQPVLERRENSQLLELSGGQYAVVRVSQYREAREQTLDEVREQVESKLRNELASQAAQEAADRIAGRIVADQPLTNAVDADLMADAVVAEPRWVQRGASDVPSGVRSAAFRLPRVEGSTAVDTIQTETGWAVLQLSGVRDGDQDDVDEAMREQLVQSLRQIDGEIAFEAILAELRAQARIRVNEDLFN</sequence>
<comment type="similarity">
    <text evidence="8">Belongs to the PpiD chaperone family.</text>
</comment>
<evidence type="ECO:0000256" key="8">
    <source>
        <dbReference type="ARBA" id="ARBA00038408"/>
    </source>
</evidence>
<protein>
    <recommendedName>
        <fullName evidence="9">Periplasmic chaperone PpiD</fullName>
    </recommendedName>
    <alternativeName>
        <fullName evidence="10">Periplasmic folding chaperone</fullName>
    </alternativeName>
</protein>
<dbReference type="EMBL" id="WJPP01000001">
    <property type="protein sequence ID" value="MRH77544.1"/>
    <property type="molecule type" value="Genomic_DNA"/>
</dbReference>
<evidence type="ECO:0000256" key="11">
    <source>
        <dbReference type="PROSITE-ProRule" id="PRU00278"/>
    </source>
</evidence>